<reference evidence="5" key="2">
    <citation type="submission" date="2021-02" db="EMBL/GenBank/DDBJ databases">
        <authorList>
            <person name="Kimball J.A."/>
            <person name="Haas M.W."/>
            <person name="Macchietto M."/>
            <person name="Kono T."/>
            <person name="Duquette J."/>
            <person name="Shao M."/>
        </authorList>
    </citation>
    <scope>NUCLEOTIDE SEQUENCE</scope>
    <source>
        <tissue evidence="5">Fresh leaf tissue</tissue>
    </source>
</reference>
<dbReference type="OrthoDB" id="687559at2759"/>
<reference evidence="5" key="1">
    <citation type="journal article" date="2021" name="bioRxiv">
        <title>Whole Genome Assembly and Annotation of Northern Wild Rice, Zizania palustris L., Supports a Whole Genome Duplication in the Zizania Genus.</title>
        <authorList>
            <person name="Haas M."/>
            <person name="Kono T."/>
            <person name="Macchietto M."/>
            <person name="Millas R."/>
            <person name="McGilp L."/>
            <person name="Shao M."/>
            <person name="Duquette J."/>
            <person name="Hirsch C.N."/>
            <person name="Kimball J."/>
        </authorList>
    </citation>
    <scope>NUCLEOTIDE SEQUENCE</scope>
    <source>
        <tissue evidence="5">Fresh leaf tissue</tissue>
    </source>
</reference>
<dbReference type="PANTHER" id="PTHR33138">
    <property type="entry name" value="OS01G0690200 PROTEIN"/>
    <property type="match status" value="1"/>
</dbReference>
<dbReference type="PANTHER" id="PTHR33138:SF9">
    <property type="entry name" value="OS01G0136500 PROTEIN"/>
    <property type="match status" value="1"/>
</dbReference>
<dbReference type="Proteomes" id="UP000729402">
    <property type="component" value="Unassembled WGS sequence"/>
</dbReference>
<proteinExistence type="predicted"/>
<organism evidence="5 6">
    <name type="scientific">Zizania palustris</name>
    <name type="common">Northern wild rice</name>
    <dbReference type="NCBI Taxonomy" id="103762"/>
    <lineage>
        <taxon>Eukaryota</taxon>
        <taxon>Viridiplantae</taxon>
        <taxon>Streptophyta</taxon>
        <taxon>Embryophyta</taxon>
        <taxon>Tracheophyta</taxon>
        <taxon>Spermatophyta</taxon>
        <taxon>Magnoliopsida</taxon>
        <taxon>Liliopsida</taxon>
        <taxon>Poales</taxon>
        <taxon>Poaceae</taxon>
        <taxon>BOP clade</taxon>
        <taxon>Oryzoideae</taxon>
        <taxon>Oryzeae</taxon>
        <taxon>Zizaniinae</taxon>
        <taxon>Zizania</taxon>
    </lineage>
</organism>
<protein>
    <recommendedName>
        <fullName evidence="4">Wall-associated receptor kinase galacturonan-binding domain-containing protein</fullName>
    </recommendedName>
</protein>
<evidence type="ECO:0000256" key="3">
    <source>
        <dbReference type="SAM" id="SignalP"/>
    </source>
</evidence>
<sequence length="253" mass="27357">MAIPSFLFLSVSASVASAWWLSVMLVAAASGGGEDGGDCSPKKCGNLTISPPFWISQRRQTDRACGIRDFMVDCNVSTGVATLASSTKNGFRIFNLSYGERSLLVMDAHKVDDLTSPTNCHTPTWNTSAKLGFPFKISPANRNLVFYNCTAKPPDAAERRELELVETICLHNSFARLGGSYNNRSNMDEYSLEGCIATFLPVLLKPGGATNATGYLDLIRGGFLMTWELPSHPSEASEASEESVGYGDHLIIV</sequence>
<feature type="chain" id="PRO_5035238228" description="Wall-associated receptor kinase galacturonan-binding domain-containing protein" evidence="3">
    <location>
        <begin position="19"/>
        <end position="253"/>
    </location>
</feature>
<evidence type="ECO:0000313" key="6">
    <source>
        <dbReference type="Proteomes" id="UP000729402"/>
    </source>
</evidence>
<keyword evidence="2 3" id="KW-0732">Signal</keyword>
<dbReference type="InterPro" id="IPR025287">
    <property type="entry name" value="WAK_GUB"/>
</dbReference>
<feature type="domain" description="Wall-associated receptor kinase galacturonan-binding" evidence="4">
    <location>
        <begin position="39"/>
        <end position="107"/>
    </location>
</feature>
<keyword evidence="6" id="KW-1185">Reference proteome</keyword>
<name>A0A8J5VB54_ZIZPA</name>
<evidence type="ECO:0000256" key="1">
    <source>
        <dbReference type="ARBA" id="ARBA00004167"/>
    </source>
</evidence>
<gene>
    <name evidence="5" type="ORF">GUJ93_ZPchr0001g30166</name>
</gene>
<dbReference type="GO" id="GO:0030247">
    <property type="term" value="F:polysaccharide binding"/>
    <property type="evidence" value="ECO:0007669"/>
    <property type="project" value="InterPro"/>
</dbReference>
<comment type="subcellular location">
    <subcellularLocation>
        <location evidence="1">Membrane</location>
        <topology evidence="1">Single-pass membrane protein</topology>
    </subcellularLocation>
</comment>
<dbReference type="Pfam" id="PF13947">
    <property type="entry name" value="GUB_WAK_bind"/>
    <property type="match status" value="1"/>
</dbReference>
<evidence type="ECO:0000259" key="4">
    <source>
        <dbReference type="Pfam" id="PF13947"/>
    </source>
</evidence>
<feature type="signal peptide" evidence="3">
    <location>
        <begin position="1"/>
        <end position="18"/>
    </location>
</feature>
<dbReference type="AlphaFoldDB" id="A0A8J5VB54"/>
<accession>A0A8J5VB54</accession>
<evidence type="ECO:0000313" key="5">
    <source>
        <dbReference type="EMBL" id="KAG8053521.1"/>
    </source>
</evidence>
<dbReference type="GO" id="GO:0016020">
    <property type="term" value="C:membrane"/>
    <property type="evidence" value="ECO:0007669"/>
    <property type="project" value="UniProtKB-SubCell"/>
</dbReference>
<dbReference type="EMBL" id="JAAALK010000288">
    <property type="protein sequence ID" value="KAG8053521.1"/>
    <property type="molecule type" value="Genomic_DNA"/>
</dbReference>
<evidence type="ECO:0000256" key="2">
    <source>
        <dbReference type="ARBA" id="ARBA00022729"/>
    </source>
</evidence>
<comment type="caution">
    <text evidence="5">The sequence shown here is derived from an EMBL/GenBank/DDBJ whole genome shotgun (WGS) entry which is preliminary data.</text>
</comment>